<gene>
    <name evidence="2" type="ORF">D9R14_17575</name>
</gene>
<proteinExistence type="predicted"/>
<comment type="caution">
    <text evidence="2">The sequence shown here is derived from an EMBL/GenBank/DDBJ whole genome shotgun (WGS) entry which is preliminary data.</text>
</comment>
<dbReference type="InterPro" id="IPR001763">
    <property type="entry name" value="Rhodanese-like_dom"/>
</dbReference>
<dbReference type="Pfam" id="PF00581">
    <property type="entry name" value="Rhodanese"/>
    <property type="match status" value="1"/>
</dbReference>
<dbReference type="Gene3D" id="3.40.250.10">
    <property type="entry name" value="Rhodanese-like domain"/>
    <property type="match status" value="1"/>
</dbReference>
<name>A0A3L7A4B4_9HYPH</name>
<protein>
    <submittedName>
        <fullName evidence="2">Rhodanese-like domain-containing protein</fullName>
    </submittedName>
</protein>
<dbReference type="PANTHER" id="PTHR44086:SF13">
    <property type="entry name" value="THIOSULFATE SULFURTRANSFERASE PSPE"/>
    <property type="match status" value="1"/>
</dbReference>
<dbReference type="InterPro" id="IPR036873">
    <property type="entry name" value="Rhodanese-like_dom_sf"/>
</dbReference>
<dbReference type="AlphaFoldDB" id="A0A3L7A4B4"/>
<dbReference type="SMART" id="SM00450">
    <property type="entry name" value="RHOD"/>
    <property type="match status" value="1"/>
</dbReference>
<dbReference type="SUPFAM" id="SSF52821">
    <property type="entry name" value="Rhodanese/Cell cycle control phosphatase"/>
    <property type="match status" value="1"/>
</dbReference>
<dbReference type="PANTHER" id="PTHR44086">
    <property type="entry name" value="THIOSULFATE SULFURTRANSFERASE RDL2, MITOCHONDRIAL-RELATED"/>
    <property type="match status" value="1"/>
</dbReference>
<dbReference type="CDD" id="cd01447">
    <property type="entry name" value="Polysulfide_ST"/>
    <property type="match status" value="1"/>
</dbReference>
<reference evidence="2 3" key="1">
    <citation type="submission" date="2018-10" db="EMBL/GenBank/DDBJ databases">
        <title>Xanthobacter tagetidis genome sequencing and assembly.</title>
        <authorList>
            <person name="Maclea K.S."/>
            <person name="Goen A.E."/>
            <person name="Fatima S.A."/>
        </authorList>
    </citation>
    <scope>NUCLEOTIDE SEQUENCE [LARGE SCALE GENOMIC DNA]</scope>
    <source>
        <strain evidence="2 3">ATCC 700314</strain>
    </source>
</reference>
<evidence type="ECO:0000259" key="1">
    <source>
        <dbReference type="PROSITE" id="PS50206"/>
    </source>
</evidence>
<feature type="domain" description="Rhodanese" evidence="1">
    <location>
        <begin position="29"/>
        <end position="126"/>
    </location>
</feature>
<dbReference type="GO" id="GO:0004792">
    <property type="term" value="F:thiosulfate-cyanide sulfurtransferase activity"/>
    <property type="evidence" value="ECO:0007669"/>
    <property type="project" value="TreeGrafter"/>
</dbReference>
<dbReference type="OrthoDB" id="9807812at2"/>
<sequence>MKMGVKEMLEEARAAITEVEPAEAIALSADPDWLVVDIRDVRERQREGFIPGAFHCPRGMVEFWIDPESPYFKKEFGQGRKLLFHCALDWRSALTVHLLQRMGVEDVAHIKGGFKAWKEAGGAVATDPPR</sequence>
<dbReference type="EMBL" id="RCTF01000016">
    <property type="protein sequence ID" value="RLP75193.1"/>
    <property type="molecule type" value="Genomic_DNA"/>
</dbReference>
<organism evidence="2 3">
    <name type="scientific">Xanthobacter tagetidis</name>
    <dbReference type="NCBI Taxonomy" id="60216"/>
    <lineage>
        <taxon>Bacteria</taxon>
        <taxon>Pseudomonadati</taxon>
        <taxon>Pseudomonadota</taxon>
        <taxon>Alphaproteobacteria</taxon>
        <taxon>Hyphomicrobiales</taxon>
        <taxon>Xanthobacteraceae</taxon>
        <taxon>Xanthobacter</taxon>
    </lineage>
</organism>
<dbReference type="PROSITE" id="PS50206">
    <property type="entry name" value="RHODANESE_3"/>
    <property type="match status" value="1"/>
</dbReference>
<accession>A0A3L7A4B4</accession>
<keyword evidence="3" id="KW-1185">Reference proteome</keyword>
<evidence type="ECO:0000313" key="2">
    <source>
        <dbReference type="EMBL" id="RLP75193.1"/>
    </source>
</evidence>
<dbReference type="Proteomes" id="UP000269692">
    <property type="component" value="Unassembled WGS sequence"/>
</dbReference>
<evidence type="ECO:0000313" key="3">
    <source>
        <dbReference type="Proteomes" id="UP000269692"/>
    </source>
</evidence>